<feature type="transmembrane region" description="Helical" evidence="8">
    <location>
        <begin position="238"/>
        <end position="261"/>
    </location>
</feature>
<gene>
    <name evidence="9" type="primary">wecA</name>
    <name evidence="9" type="ORF">DSM112329_01589</name>
</gene>
<dbReference type="GO" id="GO:0005886">
    <property type="term" value="C:plasma membrane"/>
    <property type="evidence" value="ECO:0007669"/>
    <property type="project" value="UniProtKB-SubCell"/>
</dbReference>
<dbReference type="InterPro" id="IPR000715">
    <property type="entry name" value="Glycosyl_transferase_4"/>
</dbReference>
<dbReference type="PROSITE" id="PS01348">
    <property type="entry name" value="MRAY_2"/>
    <property type="match status" value="1"/>
</dbReference>
<evidence type="ECO:0000256" key="7">
    <source>
        <dbReference type="PIRSR" id="PIRSR600715-1"/>
    </source>
</evidence>
<keyword evidence="3 9" id="KW-0808">Transferase</keyword>
<evidence type="ECO:0000256" key="6">
    <source>
        <dbReference type="ARBA" id="ARBA00023136"/>
    </source>
</evidence>
<dbReference type="EMBL" id="CP114014">
    <property type="protein sequence ID" value="XAY04752.1"/>
    <property type="molecule type" value="Genomic_DNA"/>
</dbReference>
<evidence type="ECO:0000256" key="8">
    <source>
        <dbReference type="SAM" id="Phobius"/>
    </source>
</evidence>
<protein>
    <submittedName>
        <fullName evidence="9">Undecaprenyl-phosphate alpha-N-acetylglucosaminyl 1-phosphate transferase</fullName>
        <ecNumber evidence="9">2.7.8.33</ecNumber>
    </submittedName>
</protein>
<comment type="cofactor">
    <cofactor evidence="7">
        <name>Mg(2+)</name>
        <dbReference type="ChEBI" id="CHEBI:18420"/>
    </cofactor>
</comment>
<feature type="transmembrane region" description="Helical" evidence="8">
    <location>
        <begin position="292"/>
        <end position="313"/>
    </location>
</feature>
<dbReference type="InterPro" id="IPR018480">
    <property type="entry name" value="PNAcMuramoyl-5peptid_Trfase_CS"/>
</dbReference>
<keyword evidence="5 8" id="KW-1133">Transmembrane helix</keyword>
<organism evidence="9">
    <name type="scientific">Paraconexibacter sp. AEG42_29</name>
    <dbReference type="NCBI Taxonomy" id="2997339"/>
    <lineage>
        <taxon>Bacteria</taxon>
        <taxon>Bacillati</taxon>
        <taxon>Actinomycetota</taxon>
        <taxon>Thermoleophilia</taxon>
        <taxon>Solirubrobacterales</taxon>
        <taxon>Paraconexibacteraceae</taxon>
        <taxon>Paraconexibacter</taxon>
    </lineage>
</organism>
<feature type="binding site" evidence="7">
    <location>
        <position position="215"/>
    </location>
    <ligand>
        <name>Mg(2+)</name>
        <dbReference type="ChEBI" id="CHEBI:18420"/>
    </ligand>
</feature>
<dbReference type="GO" id="GO:0009103">
    <property type="term" value="P:lipopolysaccharide biosynthetic process"/>
    <property type="evidence" value="ECO:0007669"/>
    <property type="project" value="TreeGrafter"/>
</dbReference>
<feature type="binding site" evidence="7">
    <location>
        <position position="155"/>
    </location>
    <ligand>
        <name>Mg(2+)</name>
        <dbReference type="ChEBI" id="CHEBI:18420"/>
    </ligand>
</feature>
<keyword evidence="4 8" id="KW-0812">Transmembrane</keyword>
<evidence type="ECO:0000313" key="9">
    <source>
        <dbReference type="EMBL" id="XAY04752.1"/>
    </source>
</evidence>
<feature type="transmembrane region" description="Helical" evidence="8">
    <location>
        <begin position="76"/>
        <end position="93"/>
    </location>
</feature>
<feature type="transmembrane region" description="Helical" evidence="8">
    <location>
        <begin position="163"/>
        <end position="180"/>
    </location>
</feature>
<dbReference type="AlphaFoldDB" id="A0AAU7ATE6"/>
<evidence type="ECO:0000256" key="1">
    <source>
        <dbReference type="ARBA" id="ARBA00004651"/>
    </source>
</evidence>
<keyword evidence="7" id="KW-0460">Magnesium</keyword>
<feature type="transmembrane region" description="Helical" evidence="8">
    <location>
        <begin position="46"/>
        <end position="67"/>
    </location>
</feature>
<keyword evidence="7" id="KW-0479">Metal-binding</keyword>
<dbReference type="PANTHER" id="PTHR22926">
    <property type="entry name" value="PHOSPHO-N-ACETYLMURAMOYL-PENTAPEPTIDE-TRANSFERASE"/>
    <property type="match status" value="1"/>
</dbReference>
<proteinExistence type="predicted"/>
<evidence type="ECO:0000256" key="3">
    <source>
        <dbReference type="ARBA" id="ARBA00022679"/>
    </source>
</evidence>
<dbReference type="GO" id="GO:0044038">
    <property type="term" value="P:cell wall macromolecule biosynthetic process"/>
    <property type="evidence" value="ECO:0007669"/>
    <property type="project" value="TreeGrafter"/>
</dbReference>
<name>A0AAU7ATE6_9ACTN</name>
<feature type="transmembrane region" description="Helical" evidence="8">
    <location>
        <begin position="187"/>
        <end position="204"/>
    </location>
</feature>
<keyword evidence="2" id="KW-1003">Cell membrane</keyword>
<dbReference type="CDD" id="cd06853">
    <property type="entry name" value="GT_WecA_like"/>
    <property type="match status" value="1"/>
</dbReference>
<keyword evidence="6 8" id="KW-0472">Membrane</keyword>
<dbReference type="RefSeq" id="WP_354701278.1">
    <property type="nucleotide sequence ID" value="NZ_CP114014.1"/>
</dbReference>
<evidence type="ECO:0000256" key="4">
    <source>
        <dbReference type="ARBA" id="ARBA00022692"/>
    </source>
</evidence>
<dbReference type="KEGG" id="parq:DSM112329_01589"/>
<evidence type="ECO:0000256" key="5">
    <source>
        <dbReference type="ARBA" id="ARBA00022989"/>
    </source>
</evidence>
<dbReference type="GO" id="GO:0046872">
    <property type="term" value="F:metal ion binding"/>
    <property type="evidence" value="ECO:0007669"/>
    <property type="project" value="UniProtKB-KW"/>
</dbReference>
<dbReference type="GO" id="GO:0071555">
    <property type="term" value="P:cell wall organization"/>
    <property type="evidence" value="ECO:0007669"/>
    <property type="project" value="TreeGrafter"/>
</dbReference>
<dbReference type="EC" id="2.7.8.33" evidence="9"/>
<comment type="subcellular location">
    <subcellularLocation>
        <location evidence="1">Cell membrane</location>
        <topology evidence="1">Multi-pass membrane protein</topology>
    </subcellularLocation>
</comment>
<evidence type="ECO:0000256" key="2">
    <source>
        <dbReference type="ARBA" id="ARBA00022475"/>
    </source>
</evidence>
<feature type="transmembrane region" description="Helical" evidence="8">
    <location>
        <begin position="325"/>
        <end position="351"/>
    </location>
</feature>
<reference evidence="9" key="1">
    <citation type="submission" date="2022-12" db="EMBL/GenBank/DDBJ databases">
        <title>Paraconexibacter alkalitolerans sp. nov. and Baekduia alba sp. nov., isolated from soil and emended description of the genera Paraconexibacter (Chun et al., 2020) and Baekduia (An et al., 2020).</title>
        <authorList>
            <person name="Vieira S."/>
            <person name="Huber K.J."/>
            <person name="Geppert A."/>
            <person name="Wolf J."/>
            <person name="Neumann-Schaal M."/>
            <person name="Muesken M."/>
            <person name="Overmann J."/>
        </authorList>
    </citation>
    <scope>NUCLEOTIDE SEQUENCE</scope>
    <source>
        <strain evidence="9">AEG42_29</strain>
    </source>
</reference>
<accession>A0AAU7ATE6</accession>
<sequence>MSPRDAILGFATAFVVALVVTPLTARVARAVGAVDKGSDRGLAKGGTPLLGGLAMLVAILVGAALFLDSTSRTHDRVSGILYGAVVIAVVGALDDRFDLPAAVKFLGQFAAAFLPVHAGVEVTNITLPFVGAQDFGSMGEPLTIVGLVLVMNVVNFSDGIDGLAAGVCAIAAGVFAIIAFDLERRHAGILAALTAGAALGFLVHNFHPASVFMGDCGSNLLGLMLGCIAVEGAVKTQAVLALVFPLLVLAVPFLDTTFVVLKRMKYGRPVWQADANHLHHRLSRIGFSQRRAVLYLYGWTLLLGAFAVALRFVPYSDDHGNLNTGWSVVMGLMGLMVAAASVYLVVVLEILKVKRLVWMRGGSQADESAVDAEVQEALATGEFPAVKRG</sequence>
<dbReference type="Pfam" id="PF00953">
    <property type="entry name" value="Glycos_transf_4"/>
    <property type="match status" value="1"/>
</dbReference>
<dbReference type="PANTHER" id="PTHR22926:SF3">
    <property type="entry name" value="UNDECAPRENYL-PHOSPHATE ALPHA-N-ACETYLGLUCOSAMINYL 1-PHOSPHATE TRANSFERASE"/>
    <property type="match status" value="1"/>
</dbReference>
<dbReference type="GO" id="GO:0036380">
    <property type="term" value="F:UDP-N-acetylglucosamine-undecaprenyl-phosphate N-acetylglucosaminephosphotransferase activity"/>
    <property type="evidence" value="ECO:0007669"/>
    <property type="project" value="UniProtKB-EC"/>
</dbReference>